<evidence type="ECO:0000313" key="9">
    <source>
        <dbReference type="EMBL" id="LAC20751.1"/>
    </source>
</evidence>
<keyword evidence="3 5" id="KW-0342">GTP-binding</keyword>
<comment type="subcellular location">
    <subcellularLocation>
        <location evidence="1 5">Nucleus</location>
        <location evidence="1 5">Nucleolus</location>
    </subcellularLocation>
</comment>
<keyword evidence="4 5" id="KW-0539">Nucleus</keyword>
<name>A0A2P2HYV0_9CRUS</name>
<reference evidence="8" key="2">
    <citation type="journal article" date="2018" name="Biosci. Biotechnol. Biochem.">
        <title>Polysaccharide hydrolase of the hadal zone amphipods Hirondellea gigas.</title>
        <authorList>
            <person name="Kobayashi H."/>
            <person name="Nagahama T."/>
            <person name="Arai W."/>
            <person name="Sasagawa Y."/>
            <person name="Umeda M."/>
            <person name="Hayashi T."/>
            <person name="Nikaido I."/>
            <person name="Watanabe H."/>
            <person name="Oguri K."/>
            <person name="Kitazato H."/>
            <person name="Fujioka K."/>
            <person name="Kido Y."/>
            <person name="Takami H."/>
        </authorList>
    </citation>
    <scope>NUCLEOTIDE SEQUENCE</scope>
    <source>
        <tissue evidence="8">Whole body</tissue>
    </source>
</reference>
<dbReference type="Gene3D" id="3.40.50.300">
    <property type="entry name" value="P-loop containing nucleotide triphosphate hydrolases"/>
    <property type="match status" value="1"/>
</dbReference>
<evidence type="ECO:0000313" key="8">
    <source>
        <dbReference type="EMBL" id="LAB66948.1"/>
    </source>
</evidence>
<evidence type="ECO:0000256" key="3">
    <source>
        <dbReference type="ARBA" id="ARBA00023134"/>
    </source>
</evidence>
<feature type="compositionally biased region" description="Basic residues" evidence="6">
    <location>
        <begin position="1"/>
        <end position="11"/>
    </location>
</feature>
<protein>
    <recommendedName>
        <fullName evidence="5">Nucleolar GTP-binding protein 2</fullName>
    </recommendedName>
</protein>
<dbReference type="Gene3D" id="1.10.1580.10">
    <property type="match status" value="1"/>
</dbReference>
<feature type="compositionally biased region" description="Basic and acidic residues" evidence="6">
    <location>
        <begin position="710"/>
        <end position="722"/>
    </location>
</feature>
<feature type="compositionally biased region" description="Polar residues" evidence="6">
    <location>
        <begin position="649"/>
        <end position="658"/>
    </location>
</feature>
<dbReference type="InterPro" id="IPR030378">
    <property type="entry name" value="G_CP_dom"/>
</dbReference>
<feature type="region of interest" description="Disordered" evidence="6">
    <location>
        <begin position="573"/>
        <end position="680"/>
    </location>
</feature>
<organism evidence="8">
    <name type="scientific">Hirondellea gigas</name>
    <dbReference type="NCBI Taxonomy" id="1518452"/>
    <lineage>
        <taxon>Eukaryota</taxon>
        <taxon>Metazoa</taxon>
        <taxon>Ecdysozoa</taxon>
        <taxon>Arthropoda</taxon>
        <taxon>Crustacea</taxon>
        <taxon>Multicrustacea</taxon>
        <taxon>Malacostraca</taxon>
        <taxon>Eumalacostraca</taxon>
        <taxon>Peracarida</taxon>
        <taxon>Amphipoda</taxon>
        <taxon>Amphilochidea</taxon>
        <taxon>Lysianassida</taxon>
        <taxon>Lysianassidira</taxon>
        <taxon>Lysianassoidea</taxon>
        <taxon>Lysianassidae</taxon>
        <taxon>Hirondellea</taxon>
    </lineage>
</organism>
<dbReference type="PRINTS" id="PR00326">
    <property type="entry name" value="GTP1OBG"/>
</dbReference>
<dbReference type="InterPro" id="IPR023179">
    <property type="entry name" value="GTP-bd_ortho_bundle_sf"/>
</dbReference>
<comment type="function">
    <text evidence="5">GTPase that associates with pre-60S ribosomal subunits in the nucleolus and is required for their nuclear export and maturation.</text>
</comment>
<dbReference type="GO" id="GO:0005730">
    <property type="term" value="C:nucleolus"/>
    <property type="evidence" value="ECO:0007669"/>
    <property type="project" value="UniProtKB-SubCell"/>
</dbReference>
<dbReference type="Pfam" id="PF01926">
    <property type="entry name" value="MMR_HSR1"/>
    <property type="match status" value="1"/>
</dbReference>
<feature type="region of interest" description="Disordered" evidence="6">
    <location>
        <begin position="794"/>
        <end position="833"/>
    </location>
</feature>
<dbReference type="PANTHER" id="PTHR11089:SF9">
    <property type="entry name" value="NUCLEOLAR GTP-BINDING PROTEIN 2"/>
    <property type="match status" value="1"/>
</dbReference>
<dbReference type="PANTHER" id="PTHR11089">
    <property type="entry name" value="GTP-BINDING PROTEIN-RELATED"/>
    <property type="match status" value="1"/>
</dbReference>
<feature type="region of interest" description="Disordered" evidence="6">
    <location>
        <begin position="695"/>
        <end position="780"/>
    </location>
</feature>
<feature type="compositionally biased region" description="Basic and acidic residues" evidence="6">
    <location>
        <begin position="730"/>
        <end position="752"/>
    </location>
</feature>
<sequence length="949" mass="106971">MAKAKVPKPHKVREGLNTKSTSASNPDRDINKVRLKGAPYARSKATIKRLQMYRTGKAKRDSTGKITKPAIYQGWVPSGTQARVAPHQKWFGNTRVIKQDALQKFQEEMKKVKNDPYQVVMRQTQLPISLLNETSKHARVHLLDTEPYHTVFGKKKTRKRPALKVADLVELAKLAQDALTKYDPSKDGSIVREREGSKDAAPAWFSKCGQSRRVWGELYKVIDSSDVVIQVLDARDPLGTRSKLIEKHIKENCSHKHLIFVLNKVDLVPVWVTQKWVAILSRERPTMAFHSSITNSFGKGALISLLRQFSVLHKDKQNISVGIIGYPNVGKSSIINTLRAKKVCNVAPLAGETKVWQYVTLMNRIFLIDCPGVVPPSHETEEDMVLKGTVRIEYLSSPCDYIPTIMKRCRHDYLSVTYKVSGWKTADEFLEMVARRMGRLLRGGEPDKNSIAKLILNDWQRGRIPYFVPPAGHDSSQYQKVKQVENEELELQTRLKMEEEERVELLEAGVIARDEDITCRQKKYVATETELDISKPPVPGVRQNLGKIVTSVRYNKEDAGRLDPEPSVDIVEEYDSDDEQEEADATETTEHDDEDAGGTETNTHKEKSDTTETNKKDDVAVDVRKTNGQDKESADETKTSEHKDETRTYENANETNADGTKEKTVVPNNNDSVANKEEDVEIAKDTTKQIAVIEDVDIKTSSANGTTKQVNEKEITDSATHDIKKKKNGEKKDSSKENKSKKSMQEVEHDNIVRNPKQKLTKKNKTNTNQTKKSRSTIKSNGFTVTDIVSLSINENDGKGDVTIKGPPSVHSEDDDDVPMEGVDELSSSEDEDGAANFAVLAPELLTDNSDKLRITSAAPRYKKQILASKKKRKHTDDAIADFNNPATHVSVPSRERRKKLRDEKEAERPVRFYDIVNVKNKNRDKVKVIDSAMASRGHTKKKPKQLKK</sequence>
<evidence type="ECO:0000256" key="4">
    <source>
        <dbReference type="ARBA" id="ARBA00023242"/>
    </source>
</evidence>
<dbReference type="InterPro" id="IPR006073">
    <property type="entry name" value="GTP-bd"/>
</dbReference>
<proteinExistence type="evidence at transcript level"/>
<dbReference type="AlphaFoldDB" id="A0A2P2HYV0"/>
<evidence type="ECO:0000259" key="7">
    <source>
        <dbReference type="PROSITE" id="PS51721"/>
    </source>
</evidence>
<feature type="domain" description="CP-type G" evidence="7">
    <location>
        <begin position="215"/>
        <end position="376"/>
    </location>
</feature>
<feature type="compositionally biased region" description="Acidic residues" evidence="6">
    <location>
        <begin position="573"/>
        <end position="597"/>
    </location>
</feature>
<feature type="region of interest" description="Disordered" evidence="6">
    <location>
        <begin position="867"/>
        <end position="907"/>
    </location>
</feature>
<dbReference type="SUPFAM" id="SSF52540">
    <property type="entry name" value="P-loop containing nucleoside triphosphate hydrolases"/>
    <property type="match status" value="1"/>
</dbReference>
<accession>A0A2P2HYV0</accession>
<dbReference type="GO" id="GO:0005525">
    <property type="term" value="F:GTP binding"/>
    <property type="evidence" value="ECO:0007669"/>
    <property type="project" value="UniProtKB-KW"/>
</dbReference>
<feature type="region of interest" description="Disordered" evidence="6">
    <location>
        <begin position="1"/>
        <end position="30"/>
    </location>
</feature>
<dbReference type="InterPro" id="IPR024929">
    <property type="entry name" value="GNL2_CP_dom"/>
</dbReference>
<evidence type="ECO:0000256" key="5">
    <source>
        <dbReference type="RuleBase" id="RU364023"/>
    </source>
</evidence>
<dbReference type="InterPro" id="IPR050755">
    <property type="entry name" value="TRAFAC_YlqF/YawG_RiboMat"/>
</dbReference>
<dbReference type="EMBL" id="IACT01001399">
    <property type="protein sequence ID" value="LAC20751.1"/>
    <property type="molecule type" value="mRNA"/>
</dbReference>
<dbReference type="PROSITE" id="PS51721">
    <property type="entry name" value="G_CP"/>
    <property type="match status" value="1"/>
</dbReference>
<feature type="compositionally biased region" description="Basic residues" evidence="6">
    <location>
        <begin position="938"/>
        <end position="949"/>
    </location>
</feature>
<evidence type="ECO:0000256" key="6">
    <source>
        <dbReference type="SAM" id="MobiDB-lite"/>
    </source>
</evidence>
<feature type="compositionally biased region" description="Basic and acidic residues" evidence="6">
    <location>
        <begin position="602"/>
        <end position="648"/>
    </location>
</feature>
<feature type="region of interest" description="Disordered" evidence="6">
    <location>
        <begin position="928"/>
        <end position="949"/>
    </location>
</feature>
<feature type="compositionally biased region" description="Polar residues" evidence="6">
    <location>
        <begin position="699"/>
        <end position="709"/>
    </location>
</feature>
<dbReference type="InterPro" id="IPR027417">
    <property type="entry name" value="P-loop_NTPase"/>
</dbReference>
<comment type="similarity">
    <text evidence="5">Belongs to the TRAFAC class YlqF/YawG GTPase family. NOG2 subfamily.</text>
</comment>
<dbReference type="Pfam" id="PF08153">
    <property type="entry name" value="NGP1NT"/>
    <property type="match status" value="1"/>
</dbReference>
<evidence type="ECO:0000256" key="2">
    <source>
        <dbReference type="ARBA" id="ARBA00022741"/>
    </source>
</evidence>
<reference evidence="9" key="1">
    <citation type="submission" date="2017-11" db="EMBL/GenBank/DDBJ databases">
        <title>The sensing device of the deep-sea amphipod.</title>
        <authorList>
            <person name="Kobayashi H."/>
            <person name="Nagahama T."/>
            <person name="Arai W."/>
            <person name="Sasagawa Y."/>
            <person name="Umeda M."/>
            <person name="Hayashi T."/>
            <person name="Nikaido I."/>
            <person name="Watanabe H."/>
            <person name="Oguri K."/>
            <person name="Kitazato H."/>
            <person name="Fujioka K."/>
            <person name="Kido Y."/>
            <person name="Takami H."/>
        </authorList>
    </citation>
    <scope>NUCLEOTIDE SEQUENCE</scope>
    <source>
        <tissue evidence="9">Whole body</tissue>
    </source>
</reference>
<dbReference type="FunFam" id="3.40.50.300:FF:000559">
    <property type="entry name" value="Nuclear/nucleolar GTPase 2"/>
    <property type="match status" value="1"/>
</dbReference>
<dbReference type="CDD" id="cd01858">
    <property type="entry name" value="NGP_1"/>
    <property type="match status" value="1"/>
</dbReference>
<dbReference type="EMBL" id="IACF01001236">
    <property type="protein sequence ID" value="LAB66948.1"/>
    <property type="molecule type" value="mRNA"/>
</dbReference>
<evidence type="ECO:0000256" key="1">
    <source>
        <dbReference type="ARBA" id="ARBA00004604"/>
    </source>
</evidence>
<feature type="compositionally biased region" description="Acidic residues" evidence="6">
    <location>
        <begin position="813"/>
        <end position="833"/>
    </location>
</feature>
<keyword evidence="2 5" id="KW-0547">Nucleotide-binding</keyword>
<feature type="compositionally biased region" description="Basic residues" evidence="6">
    <location>
        <begin position="756"/>
        <end position="765"/>
    </location>
</feature>
<dbReference type="InterPro" id="IPR012971">
    <property type="entry name" value="NOG2_N_dom"/>
</dbReference>